<dbReference type="AlphaFoldDB" id="A0A238VTZ6"/>
<dbReference type="Proteomes" id="UP000198417">
    <property type="component" value="Unassembled WGS sequence"/>
</dbReference>
<proteinExistence type="predicted"/>
<organism evidence="1 2">
    <name type="scientific">Puniceibacterium sediminis</name>
    <dbReference type="NCBI Taxonomy" id="1608407"/>
    <lineage>
        <taxon>Bacteria</taxon>
        <taxon>Pseudomonadati</taxon>
        <taxon>Pseudomonadota</taxon>
        <taxon>Alphaproteobacteria</taxon>
        <taxon>Rhodobacterales</taxon>
        <taxon>Paracoccaceae</taxon>
        <taxon>Puniceibacterium</taxon>
    </lineage>
</organism>
<sequence>MRLAIILSVLALSGCGADGEPVRPSYTATLSGGSSGVHLGGAVGLSKGPVSIGYGF</sequence>
<dbReference type="EMBL" id="FZNN01000003">
    <property type="protein sequence ID" value="SNR37624.1"/>
    <property type="molecule type" value="Genomic_DNA"/>
</dbReference>
<protein>
    <submittedName>
        <fullName evidence="1">Uncharacterized protein</fullName>
    </submittedName>
</protein>
<dbReference type="PROSITE" id="PS51257">
    <property type="entry name" value="PROKAR_LIPOPROTEIN"/>
    <property type="match status" value="1"/>
</dbReference>
<evidence type="ECO:0000313" key="2">
    <source>
        <dbReference type="Proteomes" id="UP000198417"/>
    </source>
</evidence>
<keyword evidence="2" id="KW-1185">Reference proteome</keyword>
<reference evidence="1 2" key="1">
    <citation type="submission" date="2017-06" db="EMBL/GenBank/DDBJ databases">
        <authorList>
            <person name="Kim H.J."/>
            <person name="Triplett B.A."/>
        </authorList>
    </citation>
    <scope>NUCLEOTIDE SEQUENCE [LARGE SCALE GENOMIC DNA]</scope>
    <source>
        <strain evidence="1 2">DSM 29052</strain>
    </source>
</reference>
<dbReference type="RefSeq" id="WP_176439061.1">
    <property type="nucleotide sequence ID" value="NZ_FZNN01000003.1"/>
</dbReference>
<evidence type="ECO:0000313" key="1">
    <source>
        <dbReference type="EMBL" id="SNR37624.1"/>
    </source>
</evidence>
<gene>
    <name evidence="1" type="ORF">SAMN06265370_103146</name>
</gene>
<name>A0A238VTZ6_9RHOB</name>
<accession>A0A238VTZ6</accession>